<reference evidence="6" key="1">
    <citation type="submission" date="2025-05" db="UniProtKB">
        <authorList>
            <consortium name="RefSeq"/>
        </authorList>
    </citation>
    <scope>NUCLEOTIDE SEQUENCE [LARGE SCALE GENOMIC DNA]</scope>
</reference>
<reference evidence="7" key="2">
    <citation type="submission" date="2025-08" db="UniProtKB">
        <authorList>
            <consortium name="RefSeq"/>
        </authorList>
    </citation>
    <scope>IDENTIFICATION</scope>
    <source>
        <tissue evidence="7">Stem</tissue>
    </source>
</reference>
<dbReference type="InterPro" id="IPR035595">
    <property type="entry name" value="UDP_glycos_trans_CS"/>
</dbReference>
<dbReference type="CDD" id="cd03784">
    <property type="entry name" value="GT1_Gtf-like"/>
    <property type="match status" value="1"/>
</dbReference>
<dbReference type="RefSeq" id="XP_050940045.1">
    <property type="nucleotide sequence ID" value="XM_051084088.1"/>
</dbReference>
<evidence type="ECO:0000313" key="7">
    <source>
        <dbReference type="RefSeq" id="XP_050940045.1"/>
    </source>
</evidence>
<protein>
    <recommendedName>
        <fullName evidence="5">Glycosyltransferase</fullName>
        <ecNumber evidence="5">2.4.1.-</ecNumber>
    </recommendedName>
</protein>
<dbReference type="Proteomes" id="UP001652600">
    <property type="component" value="Chromosome 1"/>
</dbReference>
<organism evidence="6 7">
    <name type="scientific">Cucumis melo</name>
    <name type="common">Muskmelon</name>
    <dbReference type="NCBI Taxonomy" id="3656"/>
    <lineage>
        <taxon>Eukaryota</taxon>
        <taxon>Viridiplantae</taxon>
        <taxon>Streptophyta</taxon>
        <taxon>Embryophyta</taxon>
        <taxon>Tracheophyta</taxon>
        <taxon>Spermatophyta</taxon>
        <taxon>Magnoliopsida</taxon>
        <taxon>eudicotyledons</taxon>
        <taxon>Gunneridae</taxon>
        <taxon>Pentapetalae</taxon>
        <taxon>rosids</taxon>
        <taxon>fabids</taxon>
        <taxon>Cucurbitales</taxon>
        <taxon>Cucurbitaceae</taxon>
        <taxon>Benincaseae</taxon>
        <taxon>Cucumis</taxon>
    </lineage>
</organism>
<name>A0ABM3KQH5_CUCME</name>
<keyword evidence="3 4" id="KW-0808">Transferase</keyword>
<accession>A0ABM3KQH5</accession>
<evidence type="ECO:0000256" key="4">
    <source>
        <dbReference type="RuleBase" id="RU003718"/>
    </source>
</evidence>
<evidence type="ECO:0000256" key="3">
    <source>
        <dbReference type="ARBA" id="ARBA00022679"/>
    </source>
</evidence>
<dbReference type="InterPro" id="IPR002213">
    <property type="entry name" value="UDP_glucos_trans"/>
</dbReference>
<comment type="pathway">
    <text evidence="1">Secondary metabolite biosynthesis; terpenoid biosynthesis.</text>
</comment>
<dbReference type="SUPFAM" id="SSF53756">
    <property type="entry name" value="UDP-Glycosyltransferase/glycogen phosphorylase"/>
    <property type="match status" value="1"/>
</dbReference>
<dbReference type="EC" id="2.4.1.-" evidence="5"/>
<evidence type="ECO:0000313" key="6">
    <source>
        <dbReference type="Proteomes" id="UP001652600"/>
    </source>
</evidence>
<evidence type="ECO:0000256" key="1">
    <source>
        <dbReference type="ARBA" id="ARBA00004721"/>
    </source>
</evidence>
<keyword evidence="4" id="KW-0328">Glycosyltransferase</keyword>
<proteinExistence type="inferred from homology"/>
<evidence type="ECO:0000256" key="5">
    <source>
        <dbReference type="RuleBase" id="RU362057"/>
    </source>
</evidence>
<gene>
    <name evidence="7" type="primary">LOC103495410</name>
</gene>
<dbReference type="Pfam" id="PF00201">
    <property type="entry name" value="UDPGT"/>
    <property type="match status" value="1"/>
</dbReference>
<dbReference type="PROSITE" id="PS00375">
    <property type="entry name" value="UDPGT"/>
    <property type="match status" value="1"/>
</dbReference>
<dbReference type="PANTHER" id="PTHR11926:SF1498">
    <property type="entry name" value="GLYCOSYLTRANSFERASE"/>
    <property type="match status" value="1"/>
</dbReference>
<dbReference type="PANTHER" id="PTHR11926">
    <property type="entry name" value="GLUCOSYL/GLUCURONOSYL TRANSFERASES"/>
    <property type="match status" value="1"/>
</dbReference>
<dbReference type="GeneID" id="103495410"/>
<evidence type="ECO:0000256" key="2">
    <source>
        <dbReference type="ARBA" id="ARBA00009995"/>
    </source>
</evidence>
<dbReference type="Gene3D" id="3.40.50.2000">
    <property type="entry name" value="Glycogen Phosphorylase B"/>
    <property type="match status" value="2"/>
</dbReference>
<keyword evidence="6" id="KW-1185">Reference proteome</keyword>
<sequence length="489" mass="54894">MGSVSQTEKPHAVCIPYPAQGHITPMLKLAKLLHHRGFYITFVNTDYNHRRLLKSRGPNSLDGLQDFTFQTIPDGLPYSDANSTQDIPALCESTFKNCLAPFRDLISQLNSMAASPSSNMPPVSCIVSDAAMFFSMVVASEFNIPYAFLWTASACGYLGYFQYEHLIDQGLIPLKDMSQITNGYLETTTVGWTQGMKNIRLRDLPSFFRTTVREDIIFNFIIQAMKSSREAPAIILNTFDAIEGDVKDSLSSILQSIYTIGPLHMLANQIDDENLTAIGSNLWAEESECIEWLNSKQPNSVVYVNFGSITVMTPRQMIEFAWGLADSGKPFLWITRPDLIVGDSAILPHEFVAQTKDRSLIASWCCQEQVLNHPSIGGFLTHSGWNSTLESICAGVPMISWPFFAEQQTNCRYCCTEWGIGMEIDNNVKRNEVEELVRELMDGEKGKKMKENVMYLKSKAEEAYKPGGFAYKQLDKLINEVLLSNIKKV</sequence>
<comment type="similarity">
    <text evidence="2 4">Belongs to the UDP-glycosyltransferase family.</text>
</comment>